<dbReference type="RefSeq" id="WP_349246277.1">
    <property type="nucleotide sequence ID" value="NZ_JASCXX010000025.1"/>
</dbReference>
<gene>
    <name evidence="5" type="ORF">QJ522_17545</name>
</gene>
<dbReference type="Pfam" id="PF03965">
    <property type="entry name" value="Penicillinase_R"/>
    <property type="match status" value="1"/>
</dbReference>
<evidence type="ECO:0000256" key="4">
    <source>
        <dbReference type="ARBA" id="ARBA00023163"/>
    </source>
</evidence>
<dbReference type="Gene3D" id="1.10.4040.10">
    <property type="entry name" value="Penicillinase repressor domain"/>
    <property type="match status" value="1"/>
</dbReference>
<evidence type="ECO:0000256" key="1">
    <source>
        <dbReference type="ARBA" id="ARBA00011046"/>
    </source>
</evidence>
<dbReference type="Proteomes" id="UP001431776">
    <property type="component" value="Unassembled WGS sequence"/>
</dbReference>
<reference evidence="5" key="1">
    <citation type="submission" date="2023-05" db="EMBL/GenBank/DDBJ databases">
        <title>Anaerotaeda fermentans gen. nov., sp. nov., a novel anaerobic planctomycete of the new family within the order Sedimentisphaerales isolated from Taman Peninsula, Russia.</title>
        <authorList>
            <person name="Khomyakova M.A."/>
            <person name="Merkel A.Y."/>
            <person name="Slobodkin A.I."/>
        </authorList>
    </citation>
    <scope>NUCLEOTIDE SEQUENCE</scope>
    <source>
        <strain evidence="5">M17dextr</strain>
    </source>
</reference>
<comment type="caution">
    <text evidence="5">The sequence shown here is derived from an EMBL/GenBank/DDBJ whole genome shotgun (WGS) entry which is preliminary data.</text>
</comment>
<dbReference type="AlphaFoldDB" id="A0AAW6U6V3"/>
<evidence type="ECO:0000313" key="5">
    <source>
        <dbReference type="EMBL" id="MDI6450868.1"/>
    </source>
</evidence>
<sequence>MTEASKRRKGRRAKTPEELTEAEWTIMKVVWEQEPCTAGTVQEALADTKDWAYSTVKTTMDRMAEKGYLVVERIRNLQLFRSNLSDVEAKRAEFRKMLQRAFDGAMTPMMQFLIEHEGLSKDEAAQLRQLVRKAETGQSTKSE</sequence>
<name>A0AAW6U6V3_9BACT</name>
<keyword evidence="2" id="KW-0805">Transcription regulation</keyword>
<evidence type="ECO:0000256" key="3">
    <source>
        <dbReference type="ARBA" id="ARBA00023125"/>
    </source>
</evidence>
<dbReference type="EMBL" id="JASCXX010000025">
    <property type="protein sequence ID" value="MDI6450868.1"/>
    <property type="molecule type" value="Genomic_DNA"/>
</dbReference>
<dbReference type="InterPro" id="IPR036388">
    <property type="entry name" value="WH-like_DNA-bd_sf"/>
</dbReference>
<keyword evidence="3" id="KW-0238">DNA-binding</keyword>
<dbReference type="PIRSF" id="PIRSF019455">
    <property type="entry name" value="CopR_AtkY"/>
    <property type="match status" value="1"/>
</dbReference>
<keyword evidence="4" id="KW-0804">Transcription</keyword>
<proteinExistence type="inferred from homology"/>
<dbReference type="GO" id="GO:0003677">
    <property type="term" value="F:DNA binding"/>
    <property type="evidence" value="ECO:0007669"/>
    <property type="project" value="UniProtKB-KW"/>
</dbReference>
<evidence type="ECO:0000313" key="6">
    <source>
        <dbReference type="Proteomes" id="UP001431776"/>
    </source>
</evidence>
<comment type="similarity">
    <text evidence="1">Belongs to the BlaI transcriptional regulatory family.</text>
</comment>
<evidence type="ECO:0000256" key="2">
    <source>
        <dbReference type="ARBA" id="ARBA00023015"/>
    </source>
</evidence>
<accession>A0AAW6U6V3</accession>
<dbReference type="SUPFAM" id="SSF46785">
    <property type="entry name" value="Winged helix' DNA-binding domain"/>
    <property type="match status" value="1"/>
</dbReference>
<dbReference type="InterPro" id="IPR005650">
    <property type="entry name" value="BlaI_family"/>
</dbReference>
<dbReference type="Gene3D" id="1.10.10.10">
    <property type="entry name" value="Winged helix-like DNA-binding domain superfamily/Winged helix DNA-binding domain"/>
    <property type="match status" value="1"/>
</dbReference>
<dbReference type="GO" id="GO:0045892">
    <property type="term" value="P:negative regulation of DNA-templated transcription"/>
    <property type="evidence" value="ECO:0007669"/>
    <property type="project" value="InterPro"/>
</dbReference>
<organism evidence="5 6">
    <name type="scientific">Anaerobaca lacustris</name>
    <dbReference type="NCBI Taxonomy" id="3044600"/>
    <lineage>
        <taxon>Bacteria</taxon>
        <taxon>Pseudomonadati</taxon>
        <taxon>Planctomycetota</taxon>
        <taxon>Phycisphaerae</taxon>
        <taxon>Sedimentisphaerales</taxon>
        <taxon>Anaerobacaceae</taxon>
        <taxon>Anaerobaca</taxon>
    </lineage>
</organism>
<keyword evidence="6" id="KW-1185">Reference proteome</keyword>
<protein>
    <submittedName>
        <fullName evidence="5">BlaI/MecI/CopY family transcriptional regulator</fullName>
    </submittedName>
</protein>
<dbReference type="InterPro" id="IPR036390">
    <property type="entry name" value="WH_DNA-bd_sf"/>
</dbReference>